<name>A0A1S8CUZ3_9GAMM</name>
<reference evidence="1 2" key="1">
    <citation type="submission" date="2016-10" db="EMBL/GenBank/DDBJ databases">
        <title>Draft Genome sequence of Alkanindiges sp. strain H1.</title>
        <authorList>
            <person name="Subhash Y."/>
            <person name="Lee S."/>
        </authorList>
    </citation>
    <scope>NUCLEOTIDE SEQUENCE [LARGE SCALE GENOMIC DNA]</scope>
    <source>
        <strain evidence="1 2">H1</strain>
    </source>
</reference>
<evidence type="ECO:0008006" key="3">
    <source>
        <dbReference type="Google" id="ProtNLM"/>
    </source>
</evidence>
<dbReference type="RefSeq" id="WP_076878124.1">
    <property type="nucleotide sequence ID" value="NZ_MLCN01000022.1"/>
</dbReference>
<keyword evidence="2" id="KW-1185">Reference proteome</keyword>
<comment type="caution">
    <text evidence="1">The sequence shown here is derived from an EMBL/GenBank/DDBJ whole genome shotgun (WGS) entry which is preliminary data.</text>
</comment>
<proteinExistence type="predicted"/>
<accession>A0A1S8CUZ3</accession>
<protein>
    <recommendedName>
        <fullName evidence="3">GTPase</fullName>
    </recommendedName>
</protein>
<dbReference type="AlphaFoldDB" id="A0A1S8CUZ3"/>
<evidence type="ECO:0000313" key="1">
    <source>
        <dbReference type="EMBL" id="ONG39761.1"/>
    </source>
</evidence>
<dbReference type="EMBL" id="MLCN01000022">
    <property type="protein sequence ID" value="ONG39761.1"/>
    <property type="molecule type" value="Genomic_DNA"/>
</dbReference>
<gene>
    <name evidence="1" type="ORF">BKE30_08165</name>
</gene>
<dbReference type="Proteomes" id="UP000192132">
    <property type="component" value="Unassembled WGS sequence"/>
</dbReference>
<organism evidence="1 2">
    <name type="scientific">Alkanindiges hydrocarboniclasticus</name>
    <dbReference type="NCBI Taxonomy" id="1907941"/>
    <lineage>
        <taxon>Bacteria</taxon>
        <taxon>Pseudomonadati</taxon>
        <taxon>Pseudomonadota</taxon>
        <taxon>Gammaproteobacteria</taxon>
        <taxon>Moraxellales</taxon>
        <taxon>Moraxellaceae</taxon>
        <taxon>Alkanindiges</taxon>
    </lineage>
</organism>
<sequence length="592" mass="67849">MNQNISNLLINDQPEMTVAQLSLVQANKNSVRDWLANLSLLNLGDTARQLYTTLKELSQLQTDEQTRYELIELLRPSVHTIISSLSKHYFSQNFSLDQRAQRIVTLVEEIRVYLIVIYDTISMNCYQKLQSQNFGLFNIKNKKNLLDLIALSSHRALTEMTGLLYELQSLYLTVPKGLWKKTHTLYQRSLELHLTKVEIEDKTNPIIVLSNIKRAYSRMIIMGVSNTNKLRQSEIRAVYQSSILWADLISLDSNETPYHLFSIDLSQDQPPVYVTKKAGSPASLLYVNAQKLLQHFKNLMNQYPQYLHASEQKQFSTSLKAHLVNNFSTPSERIHTRHPYSGQVDIAFGLLGIHYHLSNGKTFEDIINVHRDYLLTSDTEVKSLFGQVEYDVDIDFPGQGAHKKTEAVAEMSELYACEIVNISPGGYCLRWQGESPTTLRTGELVVICEPSDKVWHIGLIRWVKQIPIKIIEFGIEIISSRAKICGIRAAHRNDTIDSFKRAILLPEIQSLNRPATLITQAFAFHSNQRVIIRYGNEEIRAVLNKEYLITQSFIQFEYTIEEDDLNSTKSENQSTIDTHALVSPDDEVWKIL</sequence>
<evidence type="ECO:0000313" key="2">
    <source>
        <dbReference type="Proteomes" id="UP000192132"/>
    </source>
</evidence>
<dbReference type="OrthoDB" id="5724405at2"/>
<dbReference type="STRING" id="1907941.BKE30_08165"/>